<dbReference type="InterPro" id="IPR043502">
    <property type="entry name" value="DNA/RNA_pol_sf"/>
</dbReference>
<reference evidence="1 2" key="1">
    <citation type="submission" date="2020-10" db="EMBL/GenBank/DDBJ databases">
        <title>Aquamicrobium zhengzhouensis sp. nov., a exopolysaccharide producing bacterium isolated from farmland soil.</title>
        <authorList>
            <person name="Wang X."/>
        </authorList>
    </citation>
    <scope>NUCLEOTIDE SEQUENCE [LARGE SCALE GENOMIC DNA]</scope>
    <source>
        <strain evidence="2">cd-1</strain>
    </source>
</reference>
<proteinExistence type="predicted"/>
<evidence type="ECO:0000313" key="2">
    <source>
        <dbReference type="Proteomes" id="UP000601789"/>
    </source>
</evidence>
<dbReference type="EMBL" id="JADGMQ010000002">
    <property type="protein sequence ID" value="MBI1620090.1"/>
    <property type="molecule type" value="Genomic_DNA"/>
</dbReference>
<evidence type="ECO:0000313" key="1">
    <source>
        <dbReference type="EMBL" id="MBI1620090.1"/>
    </source>
</evidence>
<sequence length="689" mass="77726">MATHIFDCEVAPNAFGLGIKRIEDGRKVWFEFSEWEDFDRDLVRRALKKNLNVGFNSASFDLPLIYMALDGASNQDLMDAATRIIQERIPAWRADQEFGIHIPKIDHIDLFDTNPSVKNGLKALAGRMHVKLLQDLPFKPNTPLTREEWLEGRDYCLNGDLEATHALFDRMREPIQLREVMRQRYDTIDLRSKSDAQVGETIIKTEVERKTGNRLKKAVIAEGTAFRYEVPEWMRFKTPMMQQVLETIRNTDIVVGKGGKTQLPKSFSEFEIVFDGLGYTLGIGGIHSTEANRSVHSDNQYVLIDADVASQYPSIIMKLGLFPKATGREFLPVYKSIIDARLEAKRAKDKITDKGLKIAINGSYGKLGSAYSTLFAPHLMVAVTLTGQLSLLMLIEEAHLRGIPVVSANTDGVVFKCPRDLWNGFVMRDGKPTDRLAPSPIQDIIEWWEGVTSFNLEFAEYRSIYNLSVNTYMAIKPDGSFKRKGAIANHWREDLPWGGKNTDYDPIRSGLMKNPQMTICADAVLGFLLHDIPIEKTIRECRDVREFITVVNADGGATWGTGDPIYETRERVDNKGKTIKSEILVGVEGEQYLGKVVRYYWSKAGAPILKVKGHHATGSRPKVSKTDGCRPIMVLPDDHAVPDDLDYSRYISEANQILREIGFYDREEAPAAASPWEAFLCQAIQQKVD</sequence>
<dbReference type="Gene3D" id="3.90.1600.10">
    <property type="entry name" value="Palm domain of DNA polymerase"/>
    <property type="match status" value="1"/>
</dbReference>
<evidence type="ECO:0008006" key="3">
    <source>
        <dbReference type="Google" id="ProtNLM"/>
    </source>
</evidence>
<dbReference type="Proteomes" id="UP000601789">
    <property type="component" value="Unassembled WGS sequence"/>
</dbReference>
<protein>
    <recommendedName>
        <fullName evidence="3">DNA-directed DNA polymerase</fullName>
    </recommendedName>
</protein>
<comment type="caution">
    <text evidence="1">The sequence shown here is derived from an EMBL/GenBank/DDBJ whole genome shotgun (WGS) entry which is preliminary data.</text>
</comment>
<gene>
    <name evidence="1" type="ORF">IOD40_05350</name>
</gene>
<dbReference type="RefSeq" id="WP_198475060.1">
    <property type="nucleotide sequence ID" value="NZ_JADGMQ010000002.1"/>
</dbReference>
<accession>A0ABS0S9W6</accession>
<name>A0ABS0S9W6_9HYPH</name>
<organism evidence="1 2">
    <name type="scientific">Aquamicrobium zhengzhouense</name>
    <dbReference type="NCBI Taxonomy" id="2781738"/>
    <lineage>
        <taxon>Bacteria</taxon>
        <taxon>Pseudomonadati</taxon>
        <taxon>Pseudomonadota</taxon>
        <taxon>Alphaproteobacteria</taxon>
        <taxon>Hyphomicrobiales</taxon>
        <taxon>Phyllobacteriaceae</taxon>
        <taxon>Aquamicrobium</taxon>
    </lineage>
</organism>
<dbReference type="SUPFAM" id="SSF56672">
    <property type="entry name" value="DNA/RNA polymerases"/>
    <property type="match status" value="1"/>
</dbReference>
<keyword evidence="2" id="KW-1185">Reference proteome</keyword>
<dbReference type="InterPro" id="IPR023211">
    <property type="entry name" value="DNA_pol_palm_dom_sf"/>
</dbReference>